<keyword evidence="8" id="KW-0249">Electron transport</keyword>
<dbReference type="AlphaFoldDB" id="A0A482VM06"/>
<dbReference type="SMART" id="SM00916">
    <property type="entry name" value="L51_S25_CI-B8"/>
    <property type="match status" value="1"/>
</dbReference>
<evidence type="ECO:0000313" key="16">
    <source>
        <dbReference type="Proteomes" id="UP000292052"/>
    </source>
</evidence>
<evidence type="ECO:0000256" key="7">
    <source>
        <dbReference type="ARBA" id="ARBA00022792"/>
    </source>
</evidence>
<dbReference type="GO" id="GO:0005743">
    <property type="term" value="C:mitochondrial inner membrane"/>
    <property type="evidence" value="ECO:0007669"/>
    <property type="project" value="UniProtKB-SubCell"/>
</dbReference>
<evidence type="ECO:0000313" key="15">
    <source>
        <dbReference type="EMBL" id="RZC33835.1"/>
    </source>
</evidence>
<dbReference type="InterPro" id="IPR036249">
    <property type="entry name" value="Thioredoxin-like_sf"/>
</dbReference>
<dbReference type="PIRSF" id="PIRSF005822">
    <property type="entry name" value="NDUA2"/>
    <property type="match status" value="1"/>
</dbReference>
<reference evidence="15 16" key="1">
    <citation type="submission" date="2017-03" db="EMBL/GenBank/DDBJ databases">
        <title>Genome of the blue death feigning beetle - Asbolus verrucosus.</title>
        <authorList>
            <person name="Rider S.D."/>
        </authorList>
    </citation>
    <scope>NUCLEOTIDE SEQUENCE [LARGE SCALE GENOMIC DNA]</scope>
    <source>
        <strain evidence="15">Butters</strain>
        <tissue evidence="15">Head and leg muscle</tissue>
    </source>
</reference>
<keyword evidence="16" id="KW-1185">Reference proteome</keyword>
<evidence type="ECO:0000256" key="5">
    <source>
        <dbReference type="ARBA" id="ARBA00022448"/>
    </source>
</evidence>
<evidence type="ECO:0000256" key="3">
    <source>
        <dbReference type="ARBA" id="ARBA00008939"/>
    </source>
</evidence>
<evidence type="ECO:0000259" key="14">
    <source>
        <dbReference type="SMART" id="SM00916"/>
    </source>
</evidence>
<comment type="function">
    <text evidence="1">Accessory subunit of the mitochondrial membrane respiratory chain NADH dehydrogenase (Complex I), that is believed not to be involved in catalysis. Complex I functions in the transfer of electrons from NADH to the respiratory chain. The immediate electron acceptor for the enzyme is believed to be ubiquinone.</text>
</comment>
<feature type="disulfide bond" description="Redox-active" evidence="13">
    <location>
        <begin position="19"/>
        <end position="53"/>
    </location>
</feature>
<evidence type="ECO:0000256" key="13">
    <source>
        <dbReference type="PIRSR" id="PIRSR005822-1"/>
    </source>
</evidence>
<dbReference type="InterPro" id="IPR007741">
    <property type="entry name" value="Ribosomal_mL43/mS25/NADH_DH"/>
</dbReference>
<evidence type="ECO:0000256" key="11">
    <source>
        <dbReference type="ARBA" id="ARBA00031441"/>
    </source>
</evidence>
<protein>
    <recommendedName>
        <fullName evidence="4">NADH dehydrogenase [ubiquinone] 1 alpha subcomplex subunit 2</fullName>
    </recommendedName>
    <alternativeName>
        <fullName evidence="11">Complex I-B8</fullName>
    </alternativeName>
    <alternativeName>
        <fullName evidence="12">NADH-ubiquinone oxidoreductase B8 subunit</fullName>
    </alternativeName>
</protein>
<gene>
    <name evidence="15" type="ORF">BDFB_004040</name>
</gene>
<comment type="caution">
    <text evidence="15">The sequence shown here is derived from an EMBL/GenBank/DDBJ whole genome shotgun (WGS) entry which is preliminary data.</text>
</comment>
<dbReference type="InterPro" id="IPR016464">
    <property type="entry name" value="NADH_Ub_cplx-1_asu_su-2"/>
</dbReference>
<dbReference type="Proteomes" id="UP000292052">
    <property type="component" value="Unassembled WGS sequence"/>
</dbReference>
<comment type="similarity">
    <text evidence="3">Belongs to the complex I NDUFA2 subunit family.</text>
</comment>
<keyword evidence="6" id="KW-0679">Respiratory chain</keyword>
<dbReference type="PANTHER" id="PTHR12878:SF0">
    <property type="entry name" value="NADH DEHYDROGENASE [UBIQUINONE] 1 ALPHA SUBCOMPLEX SUBUNIT 2"/>
    <property type="match status" value="1"/>
</dbReference>
<evidence type="ECO:0000256" key="12">
    <source>
        <dbReference type="ARBA" id="ARBA00032513"/>
    </source>
</evidence>
<organism evidence="15 16">
    <name type="scientific">Asbolus verrucosus</name>
    <name type="common">Desert ironclad beetle</name>
    <dbReference type="NCBI Taxonomy" id="1661398"/>
    <lineage>
        <taxon>Eukaryota</taxon>
        <taxon>Metazoa</taxon>
        <taxon>Ecdysozoa</taxon>
        <taxon>Arthropoda</taxon>
        <taxon>Hexapoda</taxon>
        <taxon>Insecta</taxon>
        <taxon>Pterygota</taxon>
        <taxon>Neoptera</taxon>
        <taxon>Endopterygota</taxon>
        <taxon>Coleoptera</taxon>
        <taxon>Polyphaga</taxon>
        <taxon>Cucujiformia</taxon>
        <taxon>Tenebrionidae</taxon>
        <taxon>Pimeliinae</taxon>
        <taxon>Asbolus</taxon>
    </lineage>
</organism>
<sequence>MSAAIKFGSRLKELRIHLCQKCAHSQGVRDFIQQHYVTLKSNNPKFPILIRECSGVEAKLWARHELGKETSIPLKDLNASEVLAKIASVAK</sequence>
<dbReference type="STRING" id="1661398.A0A482VM06"/>
<keyword evidence="5" id="KW-0813">Transport</keyword>
<evidence type="ECO:0000256" key="10">
    <source>
        <dbReference type="ARBA" id="ARBA00023136"/>
    </source>
</evidence>
<evidence type="ECO:0000256" key="9">
    <source>
        <dbReference type="ARBA" id="ARBA00023128"/>
    </source>
</evidence>
<accession>A0A482VM06</accession>
<dbReference type="OrthoDB" id="10250268at2759"/>
<keyword evidence="13" id="KW-1015">Disulfide bond</keyword>
<dbReference type="PANTHER" id="PTHR12878">
    <property type="entry name" value="NADH-UBIQUINONE OXIDOREDUCTASE B8 SUBUNIT"/>
    <property type="match status" value="1"/>
</dbReference>
<evidence type="ECO:0000256" key="8">
    <source>
        <dbReference type="ARBA" id="ARBA00022982"/>
    </source>
</evidence>
<name>A0A482VM06_ASBVE</name>
<keyword evidence="9" id="KW-0496">Mitochondrion</keyword>
<evidence type="ECO:0000256" key="4">
    <source>
        <dbReference type="ARBA" id="ARBA00016394"/>
    </source>
</evidence>
<keyword evidence="10" id="KW-0472">Membrane</keyword>
<dbReference type="Gene3D" id="3.40.30.10">
    <property type="entry name" value="Glutaredoxin"/>
    <property type="match status" value="1"/>
</dbReference>
<dbReference type="SUPFAM" id="SSF52833">
    <property type="entry name" value="Thioredoxin-like"/>
    <property type="match status" value="1"/>
</dbReference>
<proteinExistence type="inferred from homology"/>
<dbReference type="EMBL" id="QDEB01085250">
    <property type="protein sequence ID" value="RZC33835.1"/>
    <property type="molecule type" value="Genomic_DNA"/>
</dbReference>
<keyword evidence="7" id="KW-0999">Mitochondrion inner membrane</keyword>
<evidence type="ECO:0000256" key="2">
    <source>
        <dbReference type="ARBA" id="ARBA00004443"/>
    </source>
</evidence>
<feature type="domain" description="Ribosomal protein/NADH dehydrogenase" evidence="14">
    <location>
        <begin position="20"/>
        <end position="91"/>
    </location>
</feature>
<evidence type="ECO:0000256" key="6">
    <source>
        <dbReference type="ARBA" id="ARBA00022660"/>
    </source>
</evidence>
<evidence type="ECO:0000256" key="1">
    <source>
        <dbReference type="ARBA" id="ARBA00003195"/>
    </source>
</evidence>
<dbReference type="Pfam" id="PF05047">
    <property type="entry name" value="L51_S25_CI-B8"/>
    <property type="match status" value="1"/>
</dbReference>
<comment type="subcellular location">
    <subcellularLocation>
        <location evidence="2">Mitochondrion inner membrane</location>
        <topology evidence="2">Peripheral membrane protein</topology>
        <orientation evidence="2">Matrix side</orientation>
    </subcellularLocation>
</comment>